<dbReference type="EMBL" id="JABBZE010000027">
    <property type="protein sequence ID" value="NMU89275.1"/>
    <property type="molecule type" value="Genomic_DNA"/>
</dbReference>
<dbReference type="RefSeq" id="WP_068958764.1">
    <property type="nucleotide sequence ID" value="NZ_JABBZE010000027.1"/>
</dbReference>
<organism evidence="1 2">
    <name type="scientific">Achromobacter ruhlandii</name>
    <dbReference type="NCBI Taxonomy" id="72557"/>
    <lineage>
        <taxon>Bacteria</taxon>
        <taxon>Pseudomonadati</taxon>
        <taxon>Pseudomonadota</taxon>
        <taxon>Betaproteobacteria</taxon>
        <taxon>Burkholderiales</taxon>
        <taxon>Alcaligenaceae</taxon>
        <taxon>Achromobacter</taxon>
    </lineage>
</organism>
<name>A0A848NI05_9BURK</name>
<reference evidence="1 2" key="1">
    <citation type="submission" date="2020-04" db="EMBL/GenBank/DDBJ databases">
        <title>Achromobacter ruhlandii genome sequencing and assembly.</title>
        <authorList>
            <person name="Martins R.C.R."/>
            <person name="Perdigao-Neto L.V."/>
            <person name="Levin A.S.S."/>
            <person name="Costa S.F."/>
        </authorList>
    </citation>
    <scope>NUCLEOTIDE SEQUENCE [LARGE SCALE GENOMIC DNA]</scope>
    <source>
        <strain evidence="1 2">9035ralo</strain>
    </source>
</reference>
<dbReference type="Proteomes" id="UP000542405">
    <property type="component" value="Unassembled WGS sequence"/>
</dbReference>
<evidence type="ECO:0000313" key="2">
    <source>
        <dbReference type="Proteomes" id="UP000542405"/>
    </source>
</evidence>
<gene>
    <name evidence="1" type="ORF">HGQ98_05190</name>
</gene>
<dbReference type="AlphaFoldDB" id="A0A848NI05"/>
<sequence>MSNLEVFQWCPRRNPQAEVKFRVLRAQFGDGYEQVVGDGINTRTESWPLSFFGSESEIRPIKDFLDRHGSTRAFLWTAPLGSQTSYRAGDYQLVAMGGGWFTISVTFTQRHVP</sequence>
<comment type="caution">
    <text evidence="1">The sequence shown here is derived from an EMBL/GenBank/DDBJ whole genome shotgun (WGS) entry which is preliminary data.</text>
</comment>
<dbReference type="InterPro" id="IPR010265">
    <property type="entry name" value="Phage_lambda_TipM"/>
</dbReference>
<evidence type="ECO:0000313" key="1">
    <source>
        <dbReference type="EMBL" id="NMU89275.1"/>
    </source>
</evidence>
<accession>A0A848NI05</accession>
<protein>
    <submittedName>
        <fullName evidence="1">Phage tail protein</fullName>
    </submittedName>
</protein>
<proteinExistence type="predicted"/>
<dbReference type="Pfam" id="PF05939">
    <property type="entry name" value="Phage_min_tail"/>
    <property type="match status" value="1"/>
</dbReference>